<dbReference type="EMBL" id="CP000828">
    <property type="protein sequence ID" value="ABW30997.1"/>
    <property type="molecule type" value="Genomic_DNA"/>
</dbReference>
<keyword evidence="2 3" id="KW-0802">TPR repeat</keyword>
<feature type="repeat" description="TPR" evidence="3">
    <location>
        <begin position="425"/>
        <end position="458"/>
    </location>
</feature>
<protein>
    <submittedName>
        <fullName evidence="6">TPR domain protein</fullName>
    </submittedName>
</protein>
<dbReference type="PANTHER" id="PTHR44858:SF1">
    <property type="entry name" value="UDP-N-ACETYLGLUCOSAMINE--PEPTIDE N-ACETYLGLUCOSAMINYLTRANSFERASE SPINDLY-RELATED"/>
    <property type="match status" value="1"/>
</dbReference>
<dbReference type="InterPro" id="IPR011990">
    <property type="entry name" value="TPR-like_helical_dom_sf"/>
</dbReference>
<dbReference type="STRING" id="329726.AM1_6065"/>
<dbReference type="PROSITE" id="PS50005">
    <property type="entry name" value="TPR"/>
    <property type="match status" value="5"/>
</dbReference>
<feature type="repeat" description="TPR" evidence="3">
    <location>
        <begin position="459"/>
        <end position="492"/>
    </location>
</feature>
<dbReference type="Pfam" id="PF13432">
    <property type="entry name" value="TPR_16"/>
    <property type="match status" value="2"/>
</dbReference>
<keyword evidence="5" id="KW-1133">Transmembrane helix</keyword>
<feature type="repeat" description="TPR" evidence="3">
    <location>
        <begin position="493"/>
        <end position="526"/>
    </location>
</feature>
<dbReference type="SMART" id="SM00028">
    <property type="entry name" value="TPR"/>
    <property type="match status" value="8"/>
</dbReference>
<dbReference type="InterPro" id="IPR009003">
    <property type="entry name" value="Peptidase_S1_PA"/>
</dbReference>
<evidence type="ECO:0000256" key="4">
    <source>
        <dbReference type="SAM" id="MobiDB-lite"/>
    </source>
</evidence>
<dbReference type="KEGG" id="amr:AM1_6065"/>
<evidence type="ECO:0000313" key="6">
    <source>
        <dbReference type="EMBL" id="ABW30997.1"/>
    </source>
</evidence>
<dbReference type="Proteomes" id="UP000000268">
    <property type="component" value="Chromosome"/>
</dbReference>
<proteinExistence type="predicted"/>
<dbReference type="SUPFAM" id="SSF48439">
    <property type="entry name" value="Protein prenylyltransferase"/>
    <property type="match status" value="1"/>
</dbReference>
<evidence type="ECO:0000256" key="1">
    <source>
        <dbReference type="ARBA" id="ARBA00022737"/>
    </source>
</evidence>
<accession>B0C3R0</accession>
<dbReference type="GO" id="GO:0009279">
    <property type="term" value="C:cell outer membrane"/>
    <property type="evidence" value="ECO:0007669"/>
    <property type="project" value="TreeGrafter"/>
</dbReference>
<dbReference type="Gene3D" id="1.25.40.10">
    <property type="entry name" value="Tetratricopeptide repeat domain"/>
    <property type="match status" value="3"/>
</dbReference>
<dbReference type="InterPro" id="IPR019734">
    <property type="entry name" value="TPR_rpt"/>
</dbReference>
<dbReference type="HOGENOM" id="CLU_005774_3_0_3"/>
<dbReference type="AlphaFoldDB" id="B0C3R0"/>
<dbReference type="InterPro" id="IPR043504">
    <property type="entry name" value="Peptidase_S1_PA_chymotrypsin"/>
</dbReference>
<name>B0C3R0_ACAM1</name>
<feature type="repeat" description="TPR" evidence="3">
    <location>
        <begin position="527"/>
        <end position="560"/>
    </location>
</feature>
<dbReference type="Gene3D" id="2.40.10.10">
    <property type="entry name" value="Trypsin-like serine proteases"/>
    <property type="match status" value="2"/>
</dbReference>
<dbReference type="SUPFAM" id="SSF50494">
    <property type="entry name" value="Trypsin-like serine proteases"/>
    <property type="match status" value="1"/>
</dbReference>
<dbReference type="OrthoDB" id="568585at2"/>
<evidence type="ECO:0000256" key="3">
    <source>
        <dbReference type="PROSITE-ProRule" id="PRU00339"/>
    </source>
</evidence>
<organism evidence="6 7">
    <name type="scientific">Acaryochloris marina (strain MBIC 11017)</name>
    <dbReference type="NCBI Taxonomy" id="329726"/>
    <lineage>
        <taxon>Bacteria</taxon>
        <taxon>Bacillati</taxon>
        <taxon>Cyanobacteriota</taxon>
        <taxon>Cyanophyceae</taxon>
        <taxon>Acaryochloridales</taxon>
        <taxon>Acaryochloridaceae</taxon>
        <taxon>Acaryochloris</taxon>
    </lineage>
</organism>
<feature type="region of interest" description="Disordered" evidence="4">
    <location>
        <begin position="50"/>
        <end position="74"/>
    </location>
</feature>
<dbReference type="Pfam" id="PF00515">
    <property type="entry name" value="TPR_1"/>
    <property type="match status" value="1"/>
</dbReference>
<evidence type="ECO:0000256" key="5">
    <source>
        <dbReference type="SAM" id="Phobius"/>
    </source>
</evidence>
<dbReference type="eggNOG" id="COG0457">
    <property type="taxonomic scope" value="Bacteria"/>
</dbReference>
<evidence type="ECO:0000313" key="7">
    <source>
        <dbReference type="Proteomes" id="UP000000268"/>
    </source>
</evidence>
<keyword evidence="7" id="KW-1185">Reference proteome</keyword>
<dbReference type="RefSeq" id="WP_012166194.1">
    <property type="nucleotide sequence ID" value="NC_009925.1"/>
</dbReference>
<dbReference type="Pfam" id="PF14559">
    <property type="entry name" value="TPR_19"/>
    <property type="match status" value="1"/>
</dbReference>
<sequence length="712" mass="77415">MSLDFYGDVQKQKRVMKQHRGVMWGLLLFNLGLLGLPVLLAPTSSQAQTVTKNCDGQRPVGDHRTSATPLPAGLSPFPGTNPPEPQPATVRIGHNVSIGYGVRVEGQVVTKKPGLPLQGPGSPAVPVPEGVSTGPIAALYPDTCKTKAQPIALPQTDRPTGTSPVALATGNIAQRAKQVTVRLGNDITEGSGVIIERQGNTYTLLTAAHVVAATDSPYRITTDDQQQHTALQVRPLKDIDLAVVTFQSDRAYSVCSLANGQTASEGLPVFVAGFPMTTAAITQPVYNFTDGKITARSSRSFADGYAMIYSNRTLPGMSGGGVFNRNGELIGIHGRGDVDSALEASTINTDIRIKTGFNLGIPIESFLKQAKSLGMTFKAHLPANAPPPSPVDDALINAAIKAQSGDYAGARAVLSQAIGTSPREARLYLARANYAIASGQTQAALQDLDRVIEFDPKAEQAYWLRGAYRNASRDAAGAISDFSRVIELNPNRLQAYLWRATLYMAQTDYQSAIQDYSAIIRLDPKNVLAFSQRGSTRFIQGDQQGALKDYDQLIKLNPKNVEAYDRRAHVRRYSGNPQGALQDYRMITKINPRNSRAYEQIASLSEDQNDLEGAIAAYGQLQTLKPNDTSVYMSRGQLYEKQKRYVEAIADYTKMIELQPFQTSWFIMRGSAREKAGQRAGAKADYRQVAKLYQQQGDSSSAKDWLERANKL</sequence>
<dbReference type="PANTHER" id="PTHR44858">
    <property type="entry name" value="TETRATRICOPEPTIDE REPEAT PROTEIN 6"/>
    <property type="match status" value="1"/>
</dbReference>
<dbReference type="InterPro" id="IPR050498">
    <property type="entry name" value="Ycf3"/>
</dbReference>
<gene>
    <name evidence="6" type="ordered locus">AM1_6065</name>
</gene>
<keyword evidence="1" id="KW-0677">Repeat</keyword>
<keyword evidence="5" id="KW-0472">Membrane</keyword>
<reference evidence="6 7" key="1">
    <citation type="journal article" date="2008" name="Proc. Natl. Acad. Sci. U.S.A.">
        <title>Niche adaptation and genome expansion in the chlorophyll d-producing cyanobacterium Acaryochloris marina.</title>
        <authorList>
            <person name="Swingley W.D."/>
            <person name="Chen M."/>
            <person name="Cheung P.C."/>
            <person name="Conrad A.L."/>
            <person name="Dejesa L.C."/>
            <person name="Hao J."/>
            <person name="Honchak B.M."/>
            <person name="Karbach L.E."/>
            <person name="Kurdoglu A."/>
            <person name="Lahiri S."/>
            <person name="Mastrian S.D."/>
            <person name="Miyashita H."/>
            <person name="Page L."/>
            <person name="Ramakrishna P."/>
            <person name="Satoh S."/>
            <person name="Sattley W.M."/>
            <person name="Shimada Y."/>
            <person name="Taylor H.L."/>
            <person name="Tomo T."/>
            <person name="Tsuchiya T."/>
            <person name="Wang Z.T."/>
            <person name="Raymond J."/>
            <person name="Mimuro M."/>
            <person name="Blankenship R.E."/>
            <person name="Touchman J.W."/>
        </authorList>
    </citation>
    <scope>NUCLEOTIDE SEQUENCE [LARGE SCALE GENOMIC DNA]</scope>
    <source>
        <strain evidence="7">MBIC 11017</strain>
    </source>
</reference>
<dbReference type="Pfam" id="PF13365">
    <property type="entry name" value="Trypsin_2"/>
    <property type="match status" value="1"/>
</dbReference>
<evidence type="ECO:0000256" key="2">
    <source>
        <dbReference type="ARBA" id="ARBA00022803"/>
    </source>
</evidence>
<dbReference type="SUPFAM" id="SSF48452">
    <property type="entry name" value="TPR-like"/>
    <property type="match status" value="1"/>
</dbReference>
<feature type="transmembrane region" description="Helical" evidence="5">
    <location>
        <begin position="21"/>
        <end position="40"/>
    </location>
</feature>
<dbReference type="GO" id="GO:0046813">
    <property type="term" value="P:receptor-mediated virion attachment to host cell"/>
    <property type="evidence" value="ECO:0007669"/>
    <property type="project" value="TreeGrafter"/>
</dbReference>
<feature type="repeat" description="TPR" evidence="3">
    <location>
        <begin position="629"/>
        <end position="662"/>
    </location>
</feature>
<dbReference type="eggNOG" id="COG0265">
    <property type="taxonomic scope" value="Bacteria"/>
</dbReference>
<keyword evidence="5" id="KW-0812">Transmembrane</keyword>